<reference evidence="2" key="1">
    <citation type="submission" date="2018-02" db="EMBL/GenBank/DDBJ databases">
        <authorList>
            <person name="Kim S.-K."/>
            <person name="Jung H.-I."/>
            <person name="Lee S.-W."/>
        </authorList>
    </citation>
    <scope>NUCLEOTIDE SEQUENCE</scope>
    <source>
        <strain evidence="2">SK3146</strain>
    </source>
</reference>
<keyword evidence="3" id="KW-1185">Reference proteome</keyword>
<feature type="transmembrane region" description="Helical" evidence="1">
    <location>
        <begin position="7"/>
        <end position="27"/>
    </location>
</feature>
<evidence type="ECO:0000313" key="2">
    <source>
        <dbReference type="EMBL" id="UQZ85502.1"/>
    </source>
</evidence>
<name>A0ABY4RU28_9BACL</name>
<gene>
    <name evidence="2" type="ORF">SK3146_04791</name>
</gene>
<reference evidence="2" key="2">
    <citation type="journal article" date="2021" name="J Anim Sci Technol">
        <title>Complete genome sequence of Paenibacillus konkukensis sp. nov. SK3146 as a potential probiotic strain.</title>
        <authorList>
            <person name="Jung H.I."/>
            <person name="Park S."/>
            <person name="Niu K.M."/>
            <person name="Lee S.W."/>
            <person name="Kothari D."/>
            <person name="Yi K.J."/>
            <person name="Kim S.K."/>
        </authorList>
    </citation>
    <scope>NUCLEOTIDE SEQUENCE</scope>
    <source>
        <strain evidence="2">SK3146</strain>
    </source>
</reference>
<dbReference type="EMBL" id="CP027059">
    <property type="protein sequence ID" value="UQZ85502.1"/>
    <property type="molecule type" value="Genomic_DNA"/>
</dbReference>
<evidence type="ECO:0008006" key="4">
    <source>
        <dbReference type="Google" id="ProtNLM"/>
    </source>
</evidence>
<keyword evidence="1" id="KW-0812">Transmembrane</keyword>
<sequence length="64" mass="7317">MADWIRSISLWLAFIVLMVLHGALYYSMGTTSWFWVTLMASAVDTAVLAVIQFLLAARDKQREH</sequence>
<keyword evidence="1" id="KW-1133">Transmembrane helix</keyword>
<organism evidence="2 3">
    <name type="scientific">Paenibacillus konkukensis</name>
    <dbReference type="NCBI Taxonomy" id="2020716"/>
    <lineage>
        <taxon>Bacteria</taxon>
        <taxon>Bacillati</taxon>
        <taxon>Bacillota</taxon>
        <taxon>Bacilli</taxon>
        <taxon>Bacillales</taxon>
        <taxon>Paenibacillaceae</taxon>
        <taxon>Paenibacillus</taxon>
    </lineage>
</organism>
<proteinExistence type="predicted"/>
<evidence type="ECO:0000313" key="3">
    <source>
        <dbReference type="Proteomes" id="UP001057134"/>
    </source>
</evidence>
<evidence type="ECO:0000256" key="1">
    <source>
        <dbReference type="SAM" id="Phobius"/>
    </source>
</evidence>
<feature type="transmembrane region" description="Helical" evidence="1">
    <location>
        <begin position="33"/>
        <end position="57"/>
    </location>
</feature>
<protein>
    <recommendedName>
        <fullName evidence="4">DUF4305 domain-containing protein</fullName>
    </recommendedName>
</protein>
<dbReference type="Proteomes" id="UP001057134">
    <property type="component" value="Chromosome"/>
</dbReference>
<keyword evidence="1" id="KW-0472">Membrane</keyword>
<accession>A0ABY4RU28</accession>